<organism evidence="1 2">
    <name type="scientific">Lasius platythorax</name>
    <dbReference type="NCBI Taxonomy" id="488582"/>
    <lineage>
        <taxon>Eukaryota</taxon>
        <taxon>Metazoa</taxon>
        <taxon>Ecdysozoa</taxon>
        <taxon>Arthropoda</taxon>
        <taxon>Hexapoda</taxon>
        <taxon>Insecta</taxon>
        <taxon>Pterygota</taxon>
        <taxon>Neoptera</taxon>
        <taxon>Endopterygota</taxon>
        <taxon>Hymenoptera</taxon>
        <taxon>Apocrita</taxon>
        <taxon>Aculeata</taxon>
        <taxon>Formicoidea</taxon>
        <taxon>Formicidae</taxon>
        <taxon>Formicinae</taxon>
        <taxon>Lasius</taxon>
        <taxon>Lasius</taxon>
    </lineage>
</organism>
<protein>
    <submittedName>
        <fullName evidence="1">Uncharacterized protein</fullName>
    </submittedName>
</protein>
<proteinExistence type="predicted"/>
<evidence type="ECO:0000313" key="2">
    <source>
        <dbReference type="Proteomes" id="UP001497644"/>
    </source>
</evidence>
<reference evidence="1" key="1">
    <citation type="submission" date="2024-04" db="EMBL/GenBank/DDBJ databases">
        <authorList>
            <consortium name="Molecular Ecology Group"/>
        </authorList>
    </citation>
    <scope>NUCLEOTIDE SEQUENCE</scope>
</reference>
<keyword evidence="2" id="KW-1185">Reference proteome</keyword>
<gene>
    <name evidence="1" type="ORF">LPLAT_LOCUS1304</name>
</gene>
<dbReference type="AlphaFoldDB" id="A0AAV2N4U4"/>
<evidence type="ECO:0000313" key="1">
    <source>
        <dbReference type="EMBL" id="CAL1674749.1"/>
    </source>
</evidence>
<dbReference type="EMBL" id="OZ034833">
    <property type="protein sequence ID" value="CAL1674749.1"/>
    <property type="molecule type" value="Genomic_DNA"/>
</dbReference>
<sequence length="103" mass="11670">MSRGNSCAKTQATNSIAMSTTTVTTSYGIAVSTRNRFTETGFLIADMAEILGRRITTIIHLFPPERDPEPQLRKITWSTEKYQRSTKKFPMFIPLHLNLLHLA</sequence>
<name>A0AAV2N4U4_9HYME</name>
<accession>A0AAV2N4U4</accession>
<dbReference type="Proteomes" id="UP001497644">
    <property type="component" value="Chromosome 10"/>
</dbReference>